<feature type="transmembrane region" description="Helical" evidence="1">
    <location>
        <begin position="12"/>
        <end position="29"/>
    </location>
</feature>
<keyword evidence="1" id="KW-0472">Membrane</keyword>
<evidence type="ECO:0000313" key="3">
    <source>
        <dbReference type="Proteomes" id="UP000053707"/>
    </source>
</evidence>
<dbReference type="Proteomes" id="UP000053707">
    <property type="component" value="Unassembled WGS sequence"/>
</dbReference>
<gene>
    <name evidence="2" type="ORF">AU192_09905</name>
</gene>
<accession>A0A101A0C0</accession>
<comment type="caution">
    <text evidence="2">The sequence shown here is derived from an EMBL/GenBank/DDBJ whole genome shotgun (WGS) entry which is preliminary data.</text>
</comment>
<keyword evidence="1" id="KW-1133">Transmembrane helix</keyword>
<organism evidence="2 3">
    <name type="scientific">Mycobacterium lehmannii</name>
    <dbReference type="NCBI Taxonomy" id="2048550"/>
    <lineage>
        <taxon>Bacteria</taxon>
        <taxon>Bacillati</taxon>
        <taxon>Actinomycetota</taxon>
        <taxon>Actinomycetes</taxon>
        <taxon>Mycobacteriales</taxon>
        <taxon>Mycobacteriaceae</taxon>
        <taxon>Mycobacterium</taxon>
    </lineage>
</organism>
<protein>
    <recommendedName>
        <fullName evidence="4">DoxX family protein</fullName>
    </recommendedName>
</protein>
<evidence type="ECO:0008006" key="4">
    <source>
        <dbReference type="Google" id="ProtNLM"/>
    </source>
</evidence>
<reference evidence="2 3" key="1">
    <citation type="submission" date="2016-01" db="EMBL/GenBank/DDBJ databases">
        <authorList>
            <consortium name="TB Trials Study Group"/>
            <person name="Sutton G."/>
            <person name="Brinkac L."/>
            <person name="Sanka R."/>
            <person name="Adams M."/>
            <person name="Lau E.L."/>
            <person name="Macaden R."/>
            <person name="Grewal H.M.S."/>
        </authorList>
    </citation>
    <scope>NUCLEOTIDE SEQUENCE [LARGE SCALE GENOMIC DNA]</scope>
    <source>
        <strain evidence="2 3">IS-1744</strain>
    </source>
</reference>
<dbReference type="AlphaFoldDB" id="A0A101A0C0"/>
<feature type="transmembrane region" description="Helical" evidence="1">
    <location>
        <begin position="49"/>
        <end position="65"/>
    </location>
</feature>
<keyword evidence="3" id="KW-1185">Reference proteome</keyword>
<name>A0A101A0C0_9MYCO</name>
<sequence length="92" mass="9647">MSLQESSSGSRAATVAGLGLAGVGLSHFVKPELFESVTVQAFPHNTRQFIYVNGGIETALGLGLAARKTRRLAVLGTLGYLAYLAGNVARNR</sequence>
<evidence type="ECO:0000313" key="2">
    <source>
        <dbReference type="EMBL" id="KUI07776.1"/>
    </source>
</evidence>
<dbReference type="EMBL" id="LQIR01000067">
    <property type="protein sequence ID" value="KUI07776.1"/>
    <property type="molecule type" value="Genomic_DNA"/>
</dbReference>
<proteinExistence type="predicted"/>
<dbReference type="RefSeq" id="WP_064399781.1">
    <property type="nucleotide sequence ID" value="NZ_LQIR01000067.1"/>
</dbReference>
<evidence type="ECO:0000256" key="1">
    <source>
        <dbReference type="SAM" id="Phobius"/>
    </source>
</evidence>
<keyword evidence="1" id="KW-0812">Transmembrane</keyword>